<keyword evidence="2" id="KW-1185">Reference proteome</keyword>
<sequence>MASTGSMPSYFRQKKTVKSSISKKGVSKSSTPNVSTVGSNITQPPALVAHGFLDLQEDHGKDEELLRDFDMNMAYGPCLGMSRAARWDRAQKLGLNPPKEVEVILKSGRVGSDCLWEGCV</sequence>
<proteinExistence type="predicted"/>
<accession>A0ACB9QXA3</accession>
<comment type="caution">
    <text evidence="1">The sequence shown here is derived from an EMBL/GenBank/DDBJ whole genome shotgun (WGS) entry which is preliminary data.</text>
</comment>
<evidence type="ECO:0000313" key="2">
    <source>
        <dbReference type="Proteomes" id="UP001057402"/>
    </source>
</evidence>
<dbReference type="Proteomes" id="UP001057402">
    <property type="component" value="Chromosome 5"/>
</dbReference>
<evidence type="ECO:0000313" key="1">
    <source>
        <dbReference type="EMBL" id="KAI4371245.1"/>
    </source>
</evidence>
<organism evidence="1 2">
    <name type="scientific">Melastoma candidum</name>
    <dbReference type="NCBI Taxonomy" id="119954"/>
    <lineage>
        <taxon>Eukaryota</taxon>
        <taxon>Viridiplantae</taxon>
        <taxon>Streptophyta</taxon>
        <taxon>Embryophyta</taxon>
        <taxon>Tracheophyta</taxon>
        <taxon>Spermatophyta</taxon>
        <taxon>Magnoliopsida</taxon>
        <taxon>eudicotyledons</taxon>
        <taxon>Gunneridae</taxon>
        <taxon>Pentapetalae</taxon>
        <taxon>rosids</taxon>
        <taxon>malvids</taxon>
        <taxon>Myrtales</taxon>
        <taxon>Melastomataceae</taxon>
        <taxon>Melastomatoideae</taxon>
        <taxon>Melastomateae</taxon>
        <taxon>Melastoma</taxon>
    </lineage>
</organism>
<gene>
    <name evidence="1" type="ORF">MLD38_019507</name>
</gene>
<dbReference type="EMBL" id="CM042884">
    <property type="protein sequence ID" value="KAI4371245.1"/>
    <property type="molecule type" value="Genomic_DNA"/>
</dbReference>
<protein>
    <submittedName>
        <fullName evidence="1">Uncharacterized protein</fullName>
    </submittedName>
</protein>
<name>A0ACB9QXA3_9MYRT</name>
<reference evidence="2" key="1">
    <citation type="journal article" date="2023" name="Front. Plant Sci.">
        <title>Chromosomal-level genome assembly of Melastoma candidum provides insights into trichome evolution.</title>
        <authorList>
            <person name="Zhong Y."/>
            <person name="Wu W."/>
            <person name="Sun C."/>
            <person name="Zou P."/>
            <person name="Liu Y."/>
            <person name="Dai S."/>
            <person name="Zhou R."/>
        </authorList>
    </citation>
    <scope>NUCLEOTIDE SEQUENCE [LARGE SCALE GENOMIC DNA]</scope>
</reference>